<dbReference type="RefSeq" id="WP_202829007.1">
    <property type="nucleotide sequence ID" value="NZ_JAEUXJ010000031.1"/>
</dbReference>
<protein>
    <submittedName>
        <fullName evidence="2">Uncharacterized protein</fullName>
    </submittedName>
</protein>
<accession>A0ABS1VC79</accession>
<sequence length="264" mass="29320">MSRLRAGAAKGALKDLEAAGDARDLVAGDRRFGQAQAIKRQQDEGREIVHEVFAGLPIADNPDRIREVLGARSVIFENWGKASTAFLAIGRTLLNLRETLSPEEDRALRRGASRLFPFSDSMVSKLVEIARAVREGRIPEPQLPAAYSTAYDLAKVLRDERGLRLATERNLIRNDVQRVEVEALKRDLRDGRRLGGRIIDVTAEEEAEEGGVVPNSRVSLDALRARQADLRRQRDEAAARLADLNRDLIEVTEQVRIAEGGVEE</sequence>
<reference evidence="2 3" key="1">
    <citation type="submission" date="2021-01" db="EMBL/GenBank/DDBJ databases">
        <title>Belnapia mucosa sp. nov. and Belnapia arida sp. nov., isolated from the Tabernas Desert (Almeria, Spain).</title>
        <authorList>
            <person name="Molina-Menor E."/>
            <person name="Vidal-Verdu A."/>
            <person name="Calonge A."/>
            <person name="Satari L."/>
            <person name="Pereto Magraner J."/>
            <person name="Porcar Miralles M."/>
        </authorList>
    </citation>
    <scope>NUCLEOTIDE SEQUENCE [LARGE SCALE GENOMIC DNA]</scope>
    <source>
        <strain evidence="2 3">T6</strain>
    </source>
</reference>
<keyword evidence="3" id="KW-1185">Reference proteome</keyword>
<evidence type="ECO:0000313" key="2">
    <source>
        <dbReference type="EMBL" id="MBL6459280.1"/>
    </source>
</evidence>
<evidence type="ECO:0000313" key="3">
    <source>
        <dbReference type="Proteomes" id="UP000606490"/>
    </source>
</evidence>
<dbReference type="Proteomes" id="UP000606490">
    <property type="component" value="Unassembled WGS sequence"/>
</dbReference>
<keyword evidence="1" id="KW-0175">Coiled coil</keyword>
<dbReference type="EMBL" id="JAEUXJ010000031">
    <property type="protein sequence ID" value="MBL6459280.1"/>
    <property type="molecule type" value="Genomic_DNA"/>
</dbReference>
<comment type="caution">
    <text evidence="2">The sequence shown here is derived from an EMBL/GenBank/DDBJ whole genome shotgun (WGS) entry which is preliminary data.</text>
</comment>
<gene>
    <name evidence="2" type="ORF">JMJ55_28570</name>
</gene>
<name>A0ABS1VC79_9PROT</name>
<organism evidence="2 3">
    <name type="scientific">Belnapia mucosa</name>
    <dbReference type="NCBI Taxonomy" id="2804532"/>
    <lineage>
        <taxon>Bacteria</taxon>
        <taxon>Pseudomonadati</taxon>
        <taxon>Pseudomonadota</taxon>
        <taxon>Alphaproteobacteria</taxon>
        <taxon>Acetobacterales</taxon>
        <taxon>Roseomonadaceae</taxon>
        <taxon>Belnapia</taxon>
    </lineage>
</organism>
<feature type="coiled-coil region" evidence="1">
    <location>
        <begin position="220"/>
        <end position="254"/>
    </location>
</feature>
<proteinExistence type="predicted"/>
<evidence type="ECO:0000256" key="1">
    <source>
        <dbReference type="SAM" id="Coils"/>
    </source>
</evidence>